<dbReference type="Pfam" id="PF00102">
    <property type="entry name" value="Y_phosphatase"/>
    <property type="match status" value="2"/>
</dbReference>
<dbReference type="PROSITE" id="PS50055">
    <property type="entry name" value="TYR_PHOSPHATASE_PTP"/>
    <property type="match status" value="1"/>
</dbReference>
<keyword evidence="6" id="KW-1185">Reference proteome</keyword>
<dbReference type="PROSITE" id="PS00383">
    <property type="entry name" value="TYR_PHOSPHATASE_1"/>
    <property type="match status" value="1"/>
</dbReference>
<feature type="region of interest" description="Disordered" evidence="2">
    <location>
        <begin position="176"/>
        <end position="195"/>
    </location>
</feature>
<dbReference type="OMA" id="GHKWWIA"/>
<evidence type="ECO:0000259" key="4">
    <source>
        <dbReference type="PROSITE" id="PS50056"/>
    </source>
</evidence>
<reference evidence="5" key="1">
    <citation type="submission" date="2016-04" db="EMBL/GenBank/DDBJ databases">
        <authorList>
            <person name="Evans L.H."/>
            <person name="Alamgir A."/>
            <person name="Owens N."/>
            <person name="Weber N.D."/>
            <person name="Virtaneva K."/>
            <person name="Barbian K."/>
            <person name="Babar A."/>
            <person name="Rosenke K."/>
        </authorList>
    </citation>
    <scope>NUCLEOTIDE SEQUENCE [LARGE SCALE GENOMIC DNA]</scope>
    <source>
        <strain evidence="5">CBS 101.48</strain>
    </source>
</reference>
<dbReference type="PANTHER" id="PTHR19134:SF449">
    <property type="entry name" value="TYROSINE-PROTEIN PHOSPHATASE 1"/>
    <property type="match status" value="1"/>
</dbReference>
<feature type="compositionally biased region" description="Low complexity" evidence="2">
    <location>
        <begin position="180"/>
        <end position="195"/>
    </location>
</feature>
<dbReference type="PROSITE" id="PS50056">
    <property type="entry name" value="TYR_PHOSPHATASE_2"/>
    <property type="match status" value="1"/>
</dbReference>
<evidence type="ECO:0000313" key="5">
    <source>
        <dbReference type="EMBL" id="SAM08316.1"/>
    </source>
</evidence>
<comment type="similarity">
    <text evidence="1">Belongs to the protein-tyrosine phosphatase family. Non-receptor class subfamily.</text>
</comment>
<accession>A0A163K537</accession>
<evidence type="ECO:0008006" key="7">
    <source>
        <dbReference type="Google" id="ProtNLM"/>
    </source>
</evidence>
<dbReference type="InParanoid" id="A0A163K537"/>
<dbReference type="SUPFAM" id="SSF52799">
    <property type="entry name" value="(Phosphotyrosine protein) phosphatases II"/>
    <property type="match status" value="1"/>
</dbReference>
<dbReference type="InterPro" id="IPR016130">
    <property type="entry name" value="Tyr_Pase_AS"/>
</dbReference>
<dbReference type="Proteomes" id="UP000078561">
    <property type="component" value="Unassembled WGS sequence"/>
</dbReference>
<dbReference type="GO" id="GO:0004725">
    <property type="term" value="F:protein tyrosine phosphatase activity"/>
    <property type="evidence" value="ECO:0007669"/>
    <property type="project" value="InterPro"/>
</dbReference>
<dbReference type="SMART" id="SM00194">
    <property type="entry name" value="PTPc"/>
    <property type="match status" value="1"/>
</dbReference>
<name>A0A163K537_ABSGL</name>
<feature type="domain" description="Tyrosine-protein phosphatase" evidence="3">
    <location>
        <begin position="35"/>
        <end position="390"/>
    </location>
</feature>
<proteinExistence type="inferred from homology"/>
<dbReference type="Gene3D" id="3.90.190.10">
    <property type="entry name" value="Protein tyrosine phosphatase superfamily"/>
    <property type="match status" value="1"/>
</dbReference>
<dbReference type="InterPro" id="IPR003595">
    <property type="entry name" value="Tyr_Pase_cat"/>
</dbReference>
<feature type="domain" description="Tyrosine specific protein phosphatases" evidence="4">
    <location>
        <begin position="293"/>
        <end position="381"/>
    </location>
</feature>
<organism evidence="5">
    <name type="scientific">Absidia glauca</name>
    <name type="common">Pin mould</name>
    <dbReference type="NCBI Taxonomy" id="4829"/>
    <lineage>
        <taxon>Eukaryota</taxon>
        <taxon>Fungi</taxon>
        <taxon>Fungi incertae sedis</taxon>
        <taxon>Mucoromycota</taxon>
        <taxon>Mucoromycotina</taxon>
        <taxon>Mucoromycetes</taxon>
        <taxon>Mucorales</taxon>
        <taxon>Cunninghamellaceae</taxon>
        <taxon>Absidia</taxon>
    </lineage>
</organism>
<dbReference type="OrthoDB" id="6058203at2759"/>
<evidence type="ECO:0000313" key="6">
    <source>
        <dbReference type="Proteomes" id="UP000078561"/>
    </source>
</evidence>
<dbReference type="STRING" id="4829.A0A163K537"/>
<evidence type="ECO:0000256" key="2">
    <source>
        <dbReference type="SAM" id="MobiDB-lite"/>
    </source>
</evidence>
<sequence>MANNFKQSLHPNGYKALEHLMLNQGNSRQKLEQHVRKQYEWIAERQEARLEQSQQPRKPYSQRIAQHRVNDQRNRYMDIIPFDSNRVILGRSDLGPSGHPGDDYINASWIEFNTDDTTTTRKRYIATQGPLSSTCGDFWRMVLEQHVKVIVCLTPEVEKGRVKCAAYWPEGNDDVKQFEQRQQQQHQQQPRQQSVQHHSFINHFLSSKRSSSDKATTFTDSINDSSPGRWLIKVQNIQPEQLDREAACILRQIQVSCYYQPPDSKEMKEMATSVVHQLHYLGWADHGIPQETETLLALVRLANQLQPTTDTPPMVVHCSAGCGRTGTFCVVDTGIEWLGKLKQQDQGTDQMAPQLIDPIFQMTDAFRKQRTTMVQTPAQYMFCYLAIWDRLKQL</sequence>
<dbReference type="InterPro" id="IPR029021">
    <property type="entry name" value="Prot-tyrosine_phosphatase-like"/>
</dbReference>
<dbReference type="EMBL" id="LT554890">
    <property type="protein sequence ID" value="SAM08316.1"/>
    <property type="molecule type" value="Genomic_DNA"/>
</dbReference>
<dbReference type="AlphaFoldDB" id="A0A163K537"/>
<dbReference type="InterPro" id="IPR000242">
    <property type="entry name" value="PTP_cat"/>
</dbReference>
<evidence type="ECO:0000256" key="1">
    <source>
        <dbReference type="ARBA" id="ARBA00009649"/>
    </source>
</evidence>
<evidence type="ECO:0000259" key="3">
    <source>
        <dbReference type="PROSITE" id="PS50055"/>
    </source>
</evidence>
<dbReference type="PRINTS" id="PR00700">
    <property type="entry name" value="PRTYPHPHTASE"/>
</dbReference>
<dbReference type="InterPro" id="IPR050348">
    <property type="entry name" value="Protein-Tyr_Phosphatase"/>
</dbReference>
<protein>
    <recommendedName>
        <fullName evidence="7">Tyrosine-protein phosphatase domain-containing protein</fullName>
    </recommendedName>
</protein>
<dbReference type="CDD" id="cd18533">
    <property type="entry name" value="PTP_fungal"/>
    <property type="match status" value="1"/>
</dbReference>
<dbReference type="FunCoup" id="A0A163K537">
    <property type="interactions" value="640"/>
</dbReference>
<dbReference type="InterPro" id="IPR000387">
    <property type="entry name" value="Tyr_Pase_dom"/>
</dbReference>
<dbReference type="SMART" id="SM00404">
    <property type="entry name" value="PTPc_motif"/>
    <property type="match status" value="1"/>
</dbReference>
<gene>
    <name evidence="5" type="primary">ABSGL_13978.1 scaffold 14344</name>
</gene>
<dbReference type="PANTHER" id="PTHR19134">
    <property type="entry name" value="RECEPTOR-TYPE TYROSINE-PROTEIN PHOSPHATASE"/>
    <property type="match status" value="1"/>
</dbReference>